<organism evidence="4 5">
    <name type="scientific">Mucilaginibacter lutimaris</name>
    <dbReference type="NCBI Taxonomy" id="931629"/>
    <lineage>
        <taxon>Bacteria</taxon>
        <taxon>Pseudomonadati</taxon>
        <taxon>Bacteroidota</taxon>
        <taxon>Sphingobacteriia</taxon>
        <taxon>Sphingobacteriales</taxon>
        <taxon>Sphingobacteriaceae</taxon>
        <taxon>Mucilaginibacter</taxon>
    </lineage>
</organism>
<dbReference type="PROSITE" id="PS50110">
    <property type="entry name" value="RESPONSE_REGULATORY"/>
    <property type="match status" value="1"/>
</dbReference>
<dbReference type="EMBL" id="JBHTIA010000013">
    <property type="protein sequence ID" value="MFD0766866.1"/>
    <property type="molecule type" value="Genomic_DNA"/>
</dbReference>
<evidence type="ECO:0000313" key="5">
    <source>
        <dbReference type="Proteomes" id="UP001597073"/>
    </source>
</evidence>
<name>A0ABW2ZL47_9SPHI</name>
<gene>
    <name evidence="4" type="ORF">ACFQZI_18550</name>
</gene>
<accession>A0ABW2ZL47</accession>
<dbReference type="Pfam" id="PF00072">
    <property type="entry name" value="Response_reg"/>
    <property type="match status" value="1"/>
</dbReference>
<dbReference type="InterPro" id="IPR001789">
    <property type="entry name" value="Sig_transdc_resp-reg_receiver"/>
</dbReference>
<feature type="modified residue" description="4-aspartylphosphate" evidence="2">
    <location>
        <position position="67"/>
    </location>
</feature>
<keyword evidence="5" id="KW-1185">Reference proteome</keyword>
<dbReference type="SMART" id="SM00448">
    <property type="entry name" value="REC"/>
    <property type="match status" value="1"/>
</dbReference>
<dbReference type="SUPFAM" id="SSF52172">
    <property type="entry name" value="CheY-like"/>
    <property type="match status" value="1"/>
</dbReference>
<sequence length="136" mass="15300">MTINKRPATVYVIDDEPLDNMIVKMLIKRVDTAINVNTLSNGRKAIEQLAMVLQTSPESLPDYIFLDINMPGMDGWQFLKAYAALKIRKVKAIPIYIISSSIDSKDINRSKSNPLVADFMNKPLNVENLRTIFTAA</sequence>
<dbReference type="RefSeq" id="WP_377145168.1">
    <property type="nucleotide sequence ID" value="NZ_JBHTIA010000013.1"/>
</dbReference>
<protein>
    <submittedName>
        <fullName evidence="4">Response regulator transcription factor</fullName>
    </submittedName>
</protein>
<dbReference type="Proteomes" id="UP001597073">
    <property type="component" value="Unassembled WGS sequence"/>
</dbReference>
<dbReference type="InterPro" id="IPR050595">
    <property type="entry name" value="Bact_response_regulator"/>
</dbReference>
<feature type="domain" description="Response regulatory" evidence="3">
    <location>
        <begin position="9"/>
        <end position="136"/>
    </location>
</feature>
<dbReference type="Gene3D" id="3.40.50.2300">
    <property type="match status" value="1"/>
</dbReference>
<proteinExistence type="predicted"/>
<evidence type="ECO:0000256" key="2">
    <source>
        <dbReference type="PROSITE-ProRule" id="PRU00169"/>
    </source>
</evidence>
<dbReference type="InterPro" id="IPR011006">
    <property type="entry name" value="CheY-like_superfamily"/>
</dbReference>
<evidence type="ECO:0000313" key="4">
    <source>
        <dbReference type="EMBL" id="MFD0766866.1"/>
    </source>
</evidence>
<reference evidence="5" key="1">
    <citation type="journal article" date="2019" name="Int. J. Syst. Evol. Microbiol.">
        <title>The Global Catalogue of Microorganisms (GCM) 10K type strain sequencing project: providing services to taxonomists for standard genome sequencing and annotation.</title>
        <authorList>
            <consortium name="The Broad Institute Genomics Platform"/>
            <consortium name="The Broad Institute Genome Sequencing Center for Infectious Disease"/>
            <person name="Wu L."/>
            <person name="Ma J."/>
        </authorList>
    </citation>
    <scope>NUCLEOTIDE SEQUENCE [LARGE SCALE GENOMIC DNA]</scope>
    <source>
        <strain evidence="5">CCUG 60742</strain>
    </source>
</reference>
<keyword evidence="1 2" id="KW-0597">Phosphoprotein</keyword>
<evidence type="ECO:0000256" key="1">
    <source>
        <dbReference type="ARBA" id="ARBA00022553"/>
    </source>
</evidence>
<dbReference type="PANTHER" id="PTHR44591:SF3">
    <property type="entry name" value="RESPONSE REGULATORY DOMAIN-CONTAINING PROTEIN"/>
    <property type="match status" value="1"/>
</dbReference>
<evidence type="ECO:0000259" key="3">
    <source>
        <dbReference type="PROSITE" id="PS50110"/>
    </source>
</evidence>
<comment type="caution">
    <text evidence="4">The sequence shown here is derived from an EMBL/GenBank/DDBJ whole genome shotgun (WGS) entry which is preliminary data.</text>
</comment>
<dbReference type="PANTHER" id="PTHR44591">
    <property type="entry name" value="STRESS RESPONSE REGULATOR PROTEIN 1"/>
    <property type="match status" value="1"/>
</dbReference>